<dbReference type="InterPro" id="IPR006528">
    <property type="entry name" value="Phage_head_morphogenesis_dom"/>
</dbReference>
<accession>A0A6C7MM07</accession>
<evidence type="ECO:0000259" key="2">
    <source>
        <dbReference type="Pfam" id="PF03496"/>
    </source>
</evidence>
<dbReference type="Pfam" id="PF03496">
    <property type="entry name" value="ADPrib_exo_Tox"/>
    <property type="match status" value="1"/>
</dbReference>
<sequence>MKVMMPSSKTYWQQREHKHLKASVMDEKQATERINKIYSGAMEDIENDINRFYANYAGKEKISLTEAKKRASKLDVEAFASKAKKYVADRDFSPAANEELRLYNLTMKVNRLELLKADIALKLTGASDAVSKEVTKSLTKKAISEYTRQAGILGESIFHNAKTVNSLVNGSFLNATFSERIWSNQAELTNKLDTALRRAIMQGKHPRDTIKDIRSLVITDPKKPKETAQHIAERLLVTETARIQTEVQKDSFLQAGFGEYTFIAEPSACKRCSELDGKVFPVAEMMPGTNAAPMHAWCKCSCAASESRDSLEAGKIQNQEEQAGDSTGWKPPEELKNLKIYESDEAFERALRHKDWKETLLPDEIEAIEKYTVDEYYGLNRYLRTKTKLQSEGQFETRHVQSKYEQLEKSLSSALQKSTTPDNMIVYRAVKDDNFIKGLDTANGKTVFKDGGYMSTTPFMDSTFISSHVIKPAQGIGSKEPYHLVEILLPKGTRGAYVREFSMFSNEKEFLLDKGTVFEYVGESTDPKTGIKTIKVQVVRQDGR</sequence>
<evidence type="ECO:0000256" key="1">
    <source>
        <dbReference type="SAM" id="MobiDB-lite"/>
    </source>
</evidence>
<dbReference type="Gene3D" id="3.90.176.10">
    <property type="entry name" value="Toxin ADP-ribosyltransferase, Chain A, domain 1"/>
    <property type="match status" value="1"/>
</dbReference>
<reference evidence="4" key="1">
    <citation type="submission" date="2019-07" db="EMBL/GenBank/DDBJ databases">
        <authorList>
            <consortium name="GenomeTrakr: Next Generation Sequencing Network for Food Pathogen Tracability"/>
        </authorList>
    </citation>
    <scope>NUCLEOTIDE SEQUENCE</scope>
    <source>
        <strain evidence="4">CFSAN085147</strain>
    </source>
</reference>
<feature type="domain" description="Phage head morphogenesis" evidence="3">
    <location>
        <begin position="191"/>
        <end position="302"/>
    </location>
</feature>
<dbReference type="SUPFAM" id="SSF56399">
    <property type="entry name" value="ADP-ribosylation"/>
    <property type="match status" value="1"/>
</dbReference>
<evidence type="ECO:0000313" key="4">
    <source>
        <dbReference type="EMBL" id="ECC0538311.1"/>
    </source>
</evidence>
<feature type="domain" description="ADP ribosyltransferase" evidence="2">
    <location>
        <begin position="353"/>
        <end position="521"/>
    </location>
</feature>
<gene>
    <name evidence="4" type="ORF">FMU92_07980</name>
</gene>
<name>A0A6C7MM07_LISMN</name>
<protein>
    <recommendedName>
        <fullName evidence="5">Phage head morphogenesis protein</fullName>
    </recommendedName>
</protein>
<proteinExistence type="predicted"/>
<organism evidence="4">
    <name type="scientific">Listeria monocytogenes</name>
    <dbReference type="NCBI Taxonomy" id="1639"/>
    <lineage>
        <taxon>Bacteria</taxon>
        <taxon>Bacillati</taxon>
        <taxon>Bacillota</taxon>
        <taxon>Bacilli</taxon>
        <taxon>Bacillales</taxon>
        <taxon>Listeriaceae</taxon>
        <taxon>Listeria</taxon>
    </lineage>
</organism>
<feature type="region of interest" description="Disordered" evidence="1">
    <location>
        <begin position="312"/>
        <end position="331"/>
    </location>
</feature>
<comment type="caution">
    <text evidence="4">The sequence shown here is derived from an EMBL/GenBank/DDBJ whole genome shotgun (WGS) entry which is preliminary data.</text>
</comment>
<dbReference type="AlphaFoldDB" id="A0A6C7MM07"/>
<dbReference type="GO" id="GO:0005576">
    <property type="term" value="C:extracellular region"/>
    <property type="evidence" value="ECO:0007669"/>
    <property type="project" value="InterPro"/>
</dbReference>
<dbReference type="EMBL" id="AAHZVJ010000002">
    <property type="protein sequence ID" value="ECC0538311.1"/>
    <property type="molecule type" value="Genomic_DNA"/>
</dbReference>
<dbReference type="InterPro" id="IPR003540">
    <property type="entry name" value="ADP-ribosyltransferase"/>
</dbReference>
<dbReference type="PROSITE" id="PS51996">
    <property type="entry name" value="TR_MART"/>
    <property type="match status" value="1"/>
</dbReference>
<dbReference type="Pfam" id="PF04233">
    <property type="entry name" value="Phage_Mu_F"/>
    <property type="match status" value="1"/>
</dbReference>
<evidence type="ECO:0008006" key="5">
    <source>
        <dbReference type="Google" id="ProtNLM"/>
    </source>
</evidence>
<evidence type="ECO:0000259" key="3">
    <source>
        <dbReference type="Pfam" id="PF04233"/>
    </source>
</evidence>
<dbReference type="NCBIfam" id="TIGR01641">
    <property type="entry name" value="phageSPP1_gp7"/>
    <property type="match status" value="1"/>
</dbReference>
<feature type="compositionally biased region" description="Polar residues" evidence="1">
    <location>
        <begin position="316"/>
        <end position="325"/>
    </location>
</feature>